<dbReference type="GO" id="GO:0005385">
    <property type="term" value="F:zinc ion transmembrane transporter activity"/>
    <property type="evidence" value="ECO:0007669"/>
    <property type="project" value="TreeGrafter"/>
</dbReference>
<keyword evidence="4 7" id="KW-1133">Transmembrane helix</keyword>
<feature type="transmembrane region" description="Helical" evidence="7">
    <location>
        <begin position="651"/>
        <end position="673"/>
    </location>
</feature>
<sequence length="746" mass="82455">MMAHFVAVCVVCVLCAAHSPCFAHMDAPTVVKQTTPSVKYSTELPGYSEHLLPHRIDYTEIPQRKNINTKDSKGISNNHKHSFNKVPDEKNELSHYDDRLAEDLEQVLAHEKARHKELLERLGQNELDSQVNQKNEKNARNARSKRSSDLEGKYFTKKLFETYGDGENMTIEGFEKMLKKLGLFQSESKVSEQETHSIDSNQSGSSLANKKELQGNNGLQGANKSVDSKQRCLNSKELLTALSDDATYESTTTGGTTLPDGLFERVCPALVYQLVAVSASDRAGCIRVPEGFQASEISEVETEENTRNMFQVWVYSTVSILVISLCGLLGVAVIPVMGKSYYHNLLQFLVALAVGTLCGDALIHLLPHSMGSESQHSHSHEHSQMHSSVDHKEDAHNVMMWKGFVSMLGVAMFFFTEKALNFISEWRKYNQQSRRSSQIPPRVRVIRESDAGNSNTVGEKLCKHKYSTYPYCYGEIATETQDNLHSHQHNHHERPQTIEEEKPLTCNSTNCTSVSNKIMPNDIEKKGEDWKLGDTVIIDSKKAVDGSDVPLNETESYTVIIRDHEAKHHGHGHSHSHVHSTPDSMSSVAWMVVMGDGLHNFTDGMAIGAAFSANIAGGFSTTIAVFCHELPHELGDFAVLLKAGMSAKQAVFYNLLSSILCLFGMVFGVLLGATPAASSWMFAAAAGIFIYIALVDMIPELSSNHSIAHGALWQFLLQGAGLICGAGIMLIIALYEHDLQHLFSSS</sequence>
<dbReference type="STRING" id="543379.A0A232EWT8"/>
<dbReference type="OrthoDB" id="200954at2759"/>
<dbReference type="InterPro" id="IPR003689">
    <property type="entry name" value="ZIP"/>
</dbReference>
<evidence type="ECO:0000313" key="9">
    <source>
        <dbReference type="EMBL" id="OXU22795.1"/>
    </source>
</evidence>
<dbReference type="AlphaFoldDB" id="A0A232EWT8"/>
<dbReference type="InterPro" id="IPR050799">
    <property type="entry name" value="ZIP_Transporter"/>
</dbReference>
<evidence type="ECO:0008006" key="11">
    <source>
        <dbReference type="Google" id="ProtNLM"/>
    </source>
</evidence>
<evidence type="ECO:0000256" key="1">
    <source>
        <dbReference type="ARBA" id="ARBA00004141"/>
    </source>
</evidence>
<feature type="compositionally biased region" description="Polar residues" evidence="6">
    <location>
        <begin position="198"/>
        <end position="225"/>
    </location>
</feature>
<evidence type="ECO:0000256" key="5">
    <source>
        <dbReference type="ARBA" id="ARBA00023136"/>
    </source>
</evidence>
<dbReference type="GO" id="GO:0071578">
    <property type="term" value="P:zinc ion import across plasma membrane"/>
    <property type="evidence" value="ECO:0007669"/>
    <property type="project" value="TreeGrafter"/>
</dbReference>
<dbReference type="PANTHER" id="PTHR12191:SF37">
    <property type="entry name" value="ZINC TRANSPORTER FOI"/>
    <property type="match status" value="1"/>
</dbReference>
<dbReference type="GO" id="GO:0030003">
    <property type="term" value="P:intracellular monoatomic cation homeostasis"/>
    <property type="evidence" value="ECO:0007669"/>
    <property type="project" value="TreeGrafter"/>
</dbReference>
<organism evidence="9 10">
    <name type="scientific">Trichomalopsis sarcophagae</name>
    <dbReference type="NCBI Taxonomy" id="543379"/>
    <lineage>
        <taxon>Eukaryota</taxon>
        <taxon>Metazoa</taxon>
        <taxon>Ecdysozoa</taxon>
        <taxon>Arthropoda</taxon>
        <taxon>Hexapoda</taxon>
        <taxon>Insecta</taxon>
        <taxon>Pterygota</taxon>
        <taxon>Neoptera</taxon>
        <taxon>Endopterygota</taxon>
        <taxon>Hymenoptera</taxon>
        <taxon>Apocrita</taxon>
        <taxon>Proctotrupomorpha</taxon>
        <taxon>Chalcidoidea</taxon>
        <taxon>Pteromalidae</taxon>
        <taxon>Pteromalinae</taxon>
        <taxon>Trichomalopsis</taxon>
    </lineage>
</organism>
<feature type="chain" id="PRO_5013371195" description="Zinc transporter foi" evidence="8">
    <location>
        <begin position="24"/>
        <end position="746"/>
    </location>
</feature>
<keyword evidence="10" id="KW-1185">Reference proteome</keyword>
<evidence type="ECO:0000256" key="7">
    <source>
        <dbReference type="SAM" id="Phobius"/>
    </source>
</evidence>
<comment type="similarity">
    <text evidence="2">Belongs to the ZIP transporter (TC 2.A.5) family.</text>
</comment>
<feature type="transmembrane region" description="Helical" evidence="7">
    <location>
        <begin position="312"/>
        <end position="334"/>
    </location>
</feature>
<feature type="region of interest" description="Disordered" evidence="6">
    <location>
        <begin position="120"/>
        <end position="148"/>
    </location>
</feature>
<evidence type="ECO:0000256" key="3">
    <source>
        <dbReference type="ARBA" id="ARBA00022692"/>
    </source>
</evidence>
<evidence type="ECO:0000256" key="8">
    <source>
        <dbReference type="SAM" id="SignalP"/>
    </source>
</evidence>
<comment type="caution">
    <text evidence="9">The sequence shown here is derived from an EMBL/GenBank/DDBJ whole genome shotgun (WGS) entry which is preliminary data.</text>
</comment>
<feature type="transmembrane region" description="Helical" evidence="7">
    <location>
        <begin position="398"/>
        <end position="416"/>
    </location>
</feature>
<accession>A0A232EWT8</accession>
<feature type="region of interest" description="Disordered" evidence="6">
    <location>
        <begin position="65"/>
        <end position="91"/>
    </location>
</feature>
<keyword evidence="5 7" id="KW-0472">Membrane</keyword>
<dbReference type="Proteomes" id="UP000215335">
    <property type="component" value="Unassembled WGS sequence"/>
</dbReference>
<protein>
    <recommendedName>
        <fullName evidence="11">Zinc transporter foi</fullName>
    </recommendedName>
</protein>
<comment type="subcellular location">
    <subcellularLocation>
        <location evidence="1">Membrane</location>
        <topology evidence="1">Multi-pass membrane protein</topology>
    </subcellularLocation>
</comment>
<reference evidence="9 10" key="1">
    <citation type="journal article" date="2017" name="Curr. Biol.">
        <title>The Evolution of Venom by Co-option of Single-Copy Genes.</title>
        <authorList>
            <person name="Martinson E.O."/>
            <person name="Mrinalini"/>
            <person name="Kelkar Y.D."/>
            <person name="Chang C.H."/>
            <person name="Werren J.H."/>
        </authorList>
    </citation>
    <scope>NUCLEOTIDE SEQUENCE [LARGE SCALE GENOMIC DNA]</scope>
    <source>
        <strain evidence="9 10">Alberta</strain>
        <tissue evidence="9">Whole body</tissue>
    </source>
</reference>
<keyword evidence="8" id="KW-0732">Signal</keyword>
<feature type="region of interest" description="Disordered" evidence="6">
    <location>
        <begin position="192"/>
        <end position="228"/>
    </location>
</feature>
<keyword evidence="3 7" id="KW-0812">Transmembrane</keyword>
<evidence type="ECO:0000256" key="6">
    <source>
        <dbReference type="SAM" id="MobiDB-lite"/>
    </source>
</evidence>
<dbReference type="GO" id="GO:0005886">
    <property type="term" value="C:plasma membrane"/>
    <property type="evidence" value="ECO:0007669"/>
    <property type="project" value="TreeGrafter"/>
</dbReference>
<proteinExistence type="inferred from homology"/>
<dbReference type="PANTHER" id="PTHR12191">
    <property type="entry name" value="SOLUTE CARRIER FAMILY 39"/>
    <property type="match status" value="1"/>
</dbReference>
<name>A0A232EWT8_9HYME</name>
<dbReference type="Pfam" id="PF02535">
    <property type="entry name" value="Zip"/>
    <property type="match status" value="1"/>
</dbReference>
<feature type="transmembrane region" description="Helical" evidence="7">
    <location>
        <begin position="346"/>
        <end position="366"/>
    </location>
</feature>
<evidence type="ECO:0000256" key="4">
    <source>
        <dbReference type="ARBA" id="ARBA00022989"/>
    </source>
</evidence>
<dbReference type="GO" id="GO:0140410">
    <property type="term" value="F:monoatomic cation:bicarbonate symporter activity"/>
    <property type="evidence" value="ECO:0007669"/>
    <property type="project" value="TreeGrafter"/>
</dbReference>
<evidence type="ECO:0000313" key="10">
    <source>
        <dbReference type="Proteomes" id="UP000215335"/>
    </source>
</evidence>
<dbReference type="EMBL" id="NNAY01001826">
    <property type="protein sequence ID" value="OXU22795.1"/>
    <property type="molecule type" value="Genomic_DNA"/>
</dbReference>
<feature type="transmembrane region" description="Helical" evidence="7">
    <location>
        <begin position="711"/>
        <end position="735"/>
    </location>
</feature>
<gene>
    <name evidence="9" type="ORF">TSAR_002041</name>
</gene>
<feature type="transmembrane region" description="Helical" evidence="7">
    <location>
        <begin position="679"/>
        <end position="699"/>
    </location>
</feature>
<feature type="signal peptide" evidence="8">
    <location>
        <begin position="1"/>
        <end position="23"/>
    </location>
</feature>
<evidence type="ECO:0000256" key="2">
    <source>
        <dbReference type="ARBA" id="ARBA00006939"/>
    </source>
</evidence>